<dbReference type="Proteomes" id="UP001159363">
    <property type="component" value="Chromosome 9"/>
</dbReference>
<proteinExistence type="predicted"/>
<organism evidence="2 3">
    <name type="scientific">Dryococelus australis</name>
    <dbReference type="NCBI Taxonomy" id="614101"/>
    <lineage>
        <taxon>Eukaryota</taxon>
        <taxon>Metazoa</taxon>
        <taxon>Ecdysozoa</taxon>
        <taxon>Arthropoda</taxon>
        <taxon>Hexapoda</taxon>
        <taxon>Insecta</taxon>
        <taxon>Pterygota</taxon>
        <taxon>Neoptera</taxon>
        <taxon>Polyneoptera</taxon>
        <taxon>Phasmatodea</taxon>
        <taxon>Verophasmatodea</taxon>
        <taxon>Anareolatae</taxon>
        <taxon>Phasmatidae</taxon>
        <taxon>Eurycanthinae</taxon>
        <taxon>Dryococelus</taxon>
    </lineage>
</organism>
<sequence length="625" mass="67273">MKMKRGEDGVSSECKGGGNGSPPKKPVHNGIVRYDSHMRNSGVRPRRESDPFRLVYYPPPSTTLHPRIPADFPRGRAGSSLDRQPFALPPGGTTLHAAPSLQEHTSFSSEPVAGCNCEPVIAVDVIAVAGGWLLMAALNADVRYTQRDDSTACQLRVLRVAPMVHLIRVAVSPLSPPLFWASNASRDRSHAMVMRLHRSCGVRYAVSRPGRGREIRAAPVGATGVVSFVVKKKKNNLPRSAVATHTKNNTLVPLKVERLLGAVSDTYKWSRGDVVDRPLASHLGEPGSTVGFSHLGIMPDDAACRWVFSGISRFPSHCIPALLHTYLTSSALKSLTLELPSCLHFTPLCTKYHVVRRGGVTLVSFRRGGVILVKHDGVTCQLSGVVVSYLSSMMVSLVSSRRGGVILVKHDGVTCQLSGVVVSHLSVSGVVVSYLSNMMVSLHDGVTCQLSGVVVAYLSSMMVSLVSSRRGGVILVKHDGVTCQLSGVVVSHLSVSGVVVSYLSSMMVSLHDGVTCQLSGVVVSHLSVSGVVVSYLSSMMVSLVSCQAWWCDTCQAWWCHVYCLVTSVCEMRGSETEKPCLPRRLVAVAAGVSNDRVEVLCVGGRQLPFQLQQHHKVCQHAVEQL</sequence>
<protein>
    <submittedName>
        <fullName evidence="2">Uncharacterized protein</fullName>
    </submittedName>
</protein>
<evidence type="ECO:0000313" key="3">
    <source>
        <dbReference type="Proteomes" id="UP001159363"/>
    </source>
</evidence>
<comment type="caution">
    <text evidence="2">The sequence shown here is derived from an EMBL/GenBank/DDBJ whole genome shotgun (WGS) entry which is preliminary data.</text>
</comment>
<evidence type="ECO:0000256" key="1">
    <source>
        <dbReference type="SAM" id="MobiDB-lite"/>
    </source>
</evidence>
<dbReference type="EMBL" id="JARBHB010000010">
    <property type="protein sequence ID" value="KAJ8873429.1"/>
    <property type="molecule type" value="Genomic_DNA"/>
</dbReference>
<name>A0ABQ9GN33_9NEOP</name>
<feature type="region of interest" description="Disordered" evidence="1">
    <location>
        <begin position="1"/>
        <end position="54"/>
    </location>
</feature>
<evidence type="ECO:0000313" key="2">
    <source>
        <dbReference type="EMBL" id="KAJ8873429.1"/>
    </source>
</evidence>
<accession>A0ABQ9GN33</accession>
<reference evidence="2 3" key="1">
    <citation type="submission" date="2023-02" db="EMBL/GenBank/DDBJ databases">
        <title>LHISI_Scaffold_Assembly.</title>
        <authorList>
            <person name="Stuart O.P."/>
            <person name="Cleave R."/>
            <person name="Magrath M.J.L."/>
            <person name="Mikheyev A.S."/>
        </authorList>
    </citation>
    <scope>NUCLEOTIDE SEQUENCE [LARGE SCALE GENOMIC DNA]</scope>
    <source>
        <strain evidence="2">Daus_M_001</strain>
        <tissue evidence="2">Leg muscle</tissue>
    </source>
</reference>
<keyword evidence="3" id="KW-1185">Reference proteome</keyword>
<gene>
    <name evidence="2" type="ORF">PR048_024246</name>
</gene>